<dbReference type="Pfam" id="PF00753">
    <property type="entry name" value="Lactamase_B"/>
    <property type="match status" value="1"/>
</dbReference>
<dbReference type="CDD" id="cd07721">
    <property type="entry name" value="yflN-like_MBL-fold"/>
    <property type="match status" value="1"/>
</dbReference>
<dbReference type="PANTHER" id="PTHR42951">
    <property type="entry name" value="METALLO-BETA-LACTAMASE DOMAIN-CONTAINING"/>
    <property type="match status" value="1"/>
</dbReference>
<dbReference type="InterPro" id="IPR036866">
    <property type="entry name" value="RibonucZ/Hydroxyglut_hydro"/>
</dbReference>
<dbReference type="RefSeq" id="WP_245782975.1">
    <property type="nucleotide sequence ID" value="NZ_FORP01000004.1"/>
</dbReference>
<name>A0A1I3Q4Z0_9PSEU</name>
<gene>
    <name evidence="2" type="ORF">SAMN05421835_104170</name>
</gene>
<dbReference type="EMBL" id="FORP01000004">
    <property type="protein sequence ID" value="SFJ28477.1"/>
    <property type="molecule type" value="Genomic_DNA"/>
</dbReference>
<dbReference type="Gene3D" id="3.60.15.10">
    <property type="entry name" value="Ribonuclease Z/Hydroxyacylglutathione hydrolase-like"/>
    <property type="match status" value="1"/>
</dbReference>
<dbReference type="InterPro" id="IPR001279">
    <property type="entry name" value="Metallo-B-lactamas"/>
</dbReference>
<proteinExistence type="predicted"/>
<dbReference type="PANTHER" id="PTHR42951:SF14">
    <property type="entry name" value="METALLO-BETA-LACTAMASE SUPERFAMILY PROTEIN"/>
    <property type="match status" value="1"/>
</dbReference>
<dbReference type="SMART" id="SM00849">
    <property type="entry name" value="Lactamase_B"/>
    <property type="match status" value="1"/>
</dbReference>
<dbReference type="SUPFAM" id="SSF56281">
    <property type="entry name" value="Metallo-hydrolase/oxidoreductase"/>
    <property type="match status" value="1"/>
</dbReference>
<evidence type="ECO:0000313" key="3">
    <source>
        <dbReference type="Proteomes" id="UP000199025"/>
    </source>
</evidence>
<dbReference type="InterPro" id="IPR050855">
    <property type="entry name" value="NDM-1-like"/>
</dbReference>
<feature type="domain" description="Metallo-beta-lactamase" evidence="1">
    <location>
        <begin position="20"/>
        <end position="229"/>
    </location>
</feature>
<reference evidence="2 3" key="1">
    <citation type="submission" date="2016-10" db="EMBL/GenBank/DDBJ databases">
        <authorList>
            <person name="de Groot N.N."/>
        </authorList>
    </citation>
    <scope>NUCLEOTIDE SEQUENCE [LARGE SCALE GENOMIC DNA]</scope>
    <source>
        <strain evidence="2 3">DSM 44468</strain>
    </source>
</reference>
<sequence>MRKGEVAEVAANVFMARGTDVNWVLVRDGEDVTLIDGGWPGDVAAVEASVRAIGRRPEDVRAVLLTHAHLDHMGALNHFHERYGAPVYTHATEVGHARRERLEQATPVDVLKQFVRPGGAGWILRILRAGALTHPSIPHARPFPTEGALDLPGNPVPVPCAGHTSGHVAYLLPDQGVVASGDALVTGHPLSRTTGPQLIPAFFTHFLEESRESLDAFAKLDAGVLAPGHGEPWRGSMPDAVEAARASA</sequence>
<protein>
    <submittedName>
        <fullName evidence="2">Glyoxylase, beta-lactamase superfamily II</fullName>
    </submittedName>
</protein>
<organism evidence="2 3">
    <name type="scientific">Amycolatopsis sacchari</name>
    <dbReference type="NCBI Taxonomy" id="115433"/>
    <lineage>
        <taxon>Bacteria</taxon>
        <taxon>Bacillati</taxon>
        <taxon>Actinomycetota</taxon>
        <taxon>Actinomycetes</taxon>
        <taxon>Pseudonocardiales</taxon>
        <taxon>Pseudonocardiaceae</taxon>
        <taxon>Amycolatopsis</taxon>
    </lineage>
</organism>
<dbReference type="Proteomes" id="UP000199025">
    <property type="component" value="Unassembled WGS sequence"/>
</dbReference>
<evidence type="ECO:0000259" key="1">
    <source>
        <dbReference type="SMART" id="SM00849"/>
    </source>
</evidence>
<evidence type="ECO:0000313" key="2">
    <source>
        <dbReference type="EMBL" id="SFJ28477.1"/>
    </source>
</evidence>
<accession>A0A1I3Q4Z0</accession>
<dbReference type="STRING" id="115433.SAMN05421835_104170"/>
<dbReference type="AlphaFoldDB" id="A0A1I3Q4Z0"/>
<keyword evidence="3" id="KW-1185">Reference proteome</keyword>